<keyword evidence="3" id="KW-1185">Reference proteome</keyword>
<dbReference type="Proteomes" id="UP000187485">
    <property type="component" value="Unassembled WGS sequence"/>
</dbReference>
<dbReference type="PANTHER" id="PTHR30383:SF5">
    <property type="entry name" value="SGNH HYDROLASE-TYPE ESTERASE DOMAIN-CONTAINING PROTEIN"/>
    <property type="match status" value="1"/>
</dbReference>
<dbReference type="InterPro" id="IPR051532">
    <property type="entry name" value="Ester_Hydrolysis_Enzymes"/>
</dbReference>
<dbReference type="InterPro" id="IPR013830">
    <property type="entry name" value="SGNH_hydro"/>
</dbReference>
<organism evidence="2 3">
    <name type="scientific">Carboxydothermus pertinax</name>
    <dbReference type="NCBI Taxonomy" id="870242"/>
    <lineage>
        <taxon>Bacteria</taxon>
        <taxon>Bacillati</taxon>
        <taxon>Bacillota</taxon>
        <taxon>Clostridia</taxon>
        <taxon>Thermoanaerobacterales</taxon>
        <taxon>Thermoanaerobacteraceae</taxon>
        <taxon>Carboxydothermus</taxon>
    </lineage>
</organism>
<dbReference type="PANTHER" id="PTHR30383">
    <property type="entry name" value="THIOESTERASE 1/PROTEASE 1/LYSOPHOSPHOLIPASE L1"/>
    <property type="match status" value="1"/>
</dbReference>
<gene>
    <name evidence="2" type="ORF">cpu_18900</name>
</gene>
<protein>
    <submittedName>
        <fullName evidence="2">Lipase/acylhydrolase</fullName>
    </submittedName>
</protein>
<dbReference type="AlphaFoldDB" id="A0A1L8CWU7"/>
<sequence>MVEFVFLGDSLTYGFPYEPRDSWANLAAEKLGVSFKNLGVCGDTVLDMKIRFKREKELCKTLVLLGGTNDVYANRSLQEILQDVEEIITWAKERGVQKIILGNPLPVLEEQWAVRRLYILGRKYAELAKKLQINYLNFYEPFNKELEENPGLLIDGIHPSKEGYRLMAEIFLEFLGIENDF</sequence>
<dbReference type="OrthoDB" id="9777593at2"/>
<dbReference type="Gene3D" id="3.40.50.1110">
    <property type="entry name" value="SGNH hydrolase"/>
    <property type="match status" value="1"/>
</dbReference>
<name>A0A1L8CWU7_9THEO</name>
<accession>A0A1L8CWU7</accession>
<comment type="caution">
    <text evidence="2">The sequence shown here is derived from an EMBL/GenBank/DDBJ whole genome shotgun (WGS) entry which is preliminary data.</text>
</comment>
<evidence type="ECO:0000313" key="3">
    <source>
        <dbReference type="Proteomes" id="UP000187485"/>
    </source>
</evidence>
<dbReference type="GO" id="GO:0004622">
    <property type="term" value="F:phosphatidylcholine lysophospholipase activity"/>
    <property type="evidence" value="ECO:0007669"/>
    <property type="project" value="TreeGrafter"/>
</dbReference>
<dbReference type="Pfam" id="PF13472">
    <property type="entry name" value="Lipase_GDSL_2"/>
    <property type="match status" value="1"/>
</dbReference>
<evidence type="ECO:0000259" key="1">
    <source>
        <dbReference type="Pfam" id="PF13472"/>
    </source>
</evidence>
<dbReference type="SUPFAM" id="SSF52266">
    <property type="entry name" value="SGNH hydrolase"/>
    <property type="match status" value="1"/>
</dbReference>
<reference evidence="3" key="1">
    <citation type="submission" date="2016-12" db="EMBL/GenBank/DDBJ databases">
        <title>Draft Genome Sequences od Carboxydothermus pertinax and islandicus, Hydrogenogenic Carboxydotrophic Bacteria.</title>
        <authorList>
            <person name="Fukuyama Y."/>
            <person name="Ohmae K."/>
            <person name="Yoneda Y."/>
            <person name="Yoshida T."/>
            <person name="Sako Y."/>
        </authorList>
    </citation>
    <scope>NUCLEOTIDE SEQUENCE [LARGE SCALE GENOMIC DNA]</scope>
    <source>
        <strain evidence="3">Ug1</strain>
    </source>
</reference>
<keyword evidence="2" id="KW-0378">Hydrolase</keyword>
<dbReference type="InterPro" id="IPR036514">
    <property type="entry name" value="SGNH_hydro_sf"/>
</dbReference>
<evidence type="ECO:0000313" key="2">
    <source>
        <dbReference type="EMBL" id="GAV23380.1"/>
    </source>
</evidence>
<feature type="domain" description="SGNH hydrolase-type esterase" evidence="1">
    <location>
        <begin position="6"/>
        <end position="166"/>
    </location>
</feature>
<dbReference type="EMBL" id="BDJK01000047">
    <property type="protein sequence ID" value="GAV23380.1"/>
    <property type="molecule type" value="Genomic_DNA"/>
</dbReference>
<proteinExistence type="predicted"/>
<dbReference type="STRING" id="870242.cpu_18900"/>
<dbReference type="RefSeq" id="WP_075859809.1">
    <property type="nucleotide sequence ID" value="NZ_BDJK01000047.1"/>
</dbReference>